<evidence type="ECO:0000313" key="1">
    <source>
        <dbReference type="EMBL" id="TXD92354.1"/>
    </source>
</evidence>
<dbReference type="OrthoDB" id="974318at2"/>
<evidence type="ECO:0000313" key="2">
    <source>
        <dbReference type="Proteomes" id="UP000321367"/>
    </source>
</evidence>
<protein>
    <submittedName>
        <fullName evidence="1">Uncharacterized protein</fullName>
    </submittedName>
</protein>
<reference evidence="1 2" key="1">
    <citation type="submission" date="2019-08" db="EMBL/GenBank/DDBJ databases">
        <title>Genome sequence of Gillisia hiemivivida IC154 (type strain).</title>
        <authorList>
            <person name="Bowman J.P."/>
        </authorList>
    </citation>
    <scope>NUCLEOTIDE SEQUENCE [LARGE SCALE GENOMIC DNA]</scope>
    <source>
        <strain evidence="1 2">IC154</strain>
    </source>
</reference>
<sequence>MIARGIELTNNFYLGLHKELLELFSQHNSIELKTLTVFQLYGFGNYDEEAANLKSFITEKTGKWINGKYLYNKKREIDAGHKTKVKIRRDYLTILITAAGYKGYNDYLQNSTYISADVREVEQAILEGSVQNENVLYYVGYYVEDRQYYIKSKFTIYQMKSASWEILYWEKDKEPTIYSYFGKCVPTGGSALSFYFNKEDSSLNKECFVNLFYGNNMNNKPLLLGAYCGFGRSNNPVIGKIIFEEVVNAEAQNEKVRTDEINPIFHHHLYSQRLEVDGILPHKDSDLSVSINRLEIINFLIGSYRGYYLDRNQYLIHITFHVINELGEIKLKINNTNFEGIGRLNKTENYLISEFNEKNQTSYSQFSLQVQPLEKDLFVSHMLVYTGGSVINGKGLLWKVNEKNSKGIPLTNEFYINKSDIDPQKVEKIEQYL</sequence>
<gene>
    <name evidence="1" type="ORF">ES724_14040</name>
</gene>
<dbReference type="Proteomes" id="UP000321367">
    <property type="component" value="Unassembled WGS sequence"/>
</dbReference>
<keyword evidence="2" id="KW-1185">Reference proteome</keyword>
<comment type="caution">
    <text evidence="1">The sequence shown here is derived from an EMBL/GenBank/DDBJ whole genome shotgun (WGS) entry which is preliminary data.</text>
</comment>
<name>A0A5C6ZQ67_9FLAO</name>
<accession>A0A5C6ZQ67</accession>
<dbReference type="RefSeq" id="WP_146933954.1">
    <property type="nucleotide sequence ID" value="NZ_CBCSHZ010000025.1"/>
</dbReference>
<dbReference type="EMBL" id="VORY01000022">
    <property type="protein sequence ID" value="TXD92354.1"/>
    <property type="molecule type" value="Genomic_DNA"/>
</dbReference>
<organism evidence="1 2">
    <name type="scientific">Gillisia hiemivivida</name>
    <dbReference type="NCBI Taxonomy" id="291190"/>
    <lineage>
        <taxon>Bacteria</taxon>
        <taxon>Pseudomonadati</taxon>
        <taxon>Bacteroidota</taxon>
        <taxon>Flavobacteriia</taxon>
        <taxon>Flavobacteriales</taxon>
        <taxon>Flavobacteriaceae</taxon>
        <taxon>Gillisia</taxon>
    </lineage>
</organism>
<dbReference type="AlphaFoldDB" id="A0A5C6ZQ67"/>
<proteinExistence type="predicted"/>